<protein>
    <recommendedName>
        <fullName evidence="3">cytochrome-c oxidase</fullName>
        <ecNumber evidence="3">7.1.1.9</ecNumber>
    </recommendedName>
    <alternativeName>
        <fullName evidence="16">Cytochrome aa3 subunit 2</fullName>
    </alternativeName>
</protein>
<dbReference type="PROSITE" id="PS51007">
    <property type="entry name" value="CYTC"/>
    <property type="match status" value="1"/>
</dbReference>
<dbReference type="Proteomes" id="UP000321272">
    <property type="component" value="Chromosome"/>
</dbReference>
<dbReference type="RefSeq" id="WP_147184617.1">
    <property type="nucleotide sequence ID" value="NZ_CP042382.1"/>
</dbReference>
<evidence type="ECO:0000256" key="13">
    <source>
        <dbReference type="ARBA" id="ARBA00023008"/>
    </source>
</evidence>
<dbReference type="EMBL" id="CP042382">
    <property type="protein sequence ID" value="QEA39566.1"/>
    <property type="molecule type" value="Genomic_DNA"/>
</dbReference>
<evidence type="ECO:0000256" key="18">
    <source>
        <dbReference type="PROSITE-ProRule" id="PRU00433"/>
    </source>
</evidence>
<evidence type="ECO:0000256" key="1">
    <source>
        <dbReference type="ARBA" id="ARBA00004141"/>
    </source>
</evidence>
<proteinExistence type="inferred from homology"/>
<evidence type="ECO:0000256" key="15">
    <source>
        <dbReference type="ARBA" id="ARBA00024688"/>
    </source>
</evidence>
<evidence type="ECO:0000256" key="14">
    <source>
        <dbReference type="ARBA" id="ARBA00023136"/>
    </source>
</evidence>
<keyword evidence="12 18" id="KW-0408">Iron</keyword>
<dbReference type="SUPFAM" id="SSF46626">
    <property type="entry name" value="Cytochrome c"/>
    <property type="match status" value="1"/>
</dbReference>
<evidence type="ECO:0000256" key="16">
    <source>
        <dbReference type="ARBA" id="ARBA00031399"/>
    </source>
</evidence>
<keyword evidence="14 19" id="KW-0472">Membrane</keyword>
<evidence type="ECO:0000256" key="3">
    <source>
        <dbReference type="ARBA" id="ARBA00012949"/>
    </source>
</evidence>
<evidence type="ECO:0000256" key="12">
    <source>
        <dbReference type="ARBA" id="ARBA00023004"/>
    </source>
</evidence>
<dbReference type="AlphaFoldDB" id="A0A5B8SSB2"/>
<evidence type="ECO:0000256" key="5">
    <source>
        <dbReference type="ARBA" id="ARBA00022617"/>
    </source>
</evidence>
<feature type="transmembrane region" description="Helical" evidence="19">
    <location>
        <begin position="77"/>
        <end position="96"/>
    </location>
</feature>
<feature type="domain" description="Cytochrome c" evidence="21">
    <location>
        <begin position="226"/>
        <end position="320"/>
    </location>
</feature>
<dbReference type="PROSITE" id="PS50857">
    <property type="entry name" value="COX2_CUA"/>
    <property type="match status" value="1"/>
</dbReference>
<organism evidence="22 23">
    <name type="scientific">Pistricoccus aurantiacus</name>
    <dbReference type="NCBI Taxonomy" id="1883414"/>
    <lineage>
        <taxon>Bacteria</taxon>
        <taxon>Pseudomonadati</taxon>
        <taxon>Pseudomonadota</taxon>
        <taxon>Gammaproteobacteria</taxon>
        <taxon>Oceanospirillales</taxon>
        <taxon>Halomonadaceae</taxon>
        <taxon>Pistricoccus</taxon>
    </lineage>
</organism>
<dbReference type="Pfam" id="PF00116">
    <property type="entry name" value="COX2"/>
    <property type="match status" value="1"/>
</dbReference>
<dbReference type="InterPro" id="IPR001505">
    <property type="entry name" value="Copper_CuA"/>
</dbReference>
<dbReference type="InterPro" id="IPR036257">
    <property type="entry name" value="Cyt_c_oxidase_su2_TM_sf"/>
</dbReference>
<dbReference type="SUPFAM" id="SSF49503">
    <property type="entry name" value="Cupredoxins"/>
    <property type="match status" value="1"/>
</dbReference>
<dbReference type="InterPro" id="IPR002429">
    <property type="entry name" value="CcO_II-like_C"/>
</dbReference>
<evidence type="ECO:0000313" key="22">
    <source>
        <dbReference type="EMBL" id="QEA39566.1"/>
    </source>
</evidence>
<keyword evidence="5 18" id="KW-0349">Heme</keyword>
<dbReference type="GO" id="GO:0016491">
    <property type="term" value="F:oxidoreductase activity"/>
    <property type="evidence" value="ECO:0007669"/>
    <property type="project" value="UniProtKB-KW"/>
</dbReference>
<comment type="catalytic activity">
    <reaction evidence="17">
        <text>4 Fe(II)-[cytochrome c] + O2 + 8 H(+)(in) = 4 Fe(III)-[cytochrome c] + 2 H2O + 4 H(+)(out)</text>
        <dbReference type="Rhea" id="RHEA:11436"/>
        <dbReference type="Rhea" id="RHEA-COMP:10350"/>
        <dbReference type="Rhea" id="RHEA-COMP:14399"/>
        <dbReference type="ChEBI" id="CHEBI:15377"/>
        <dbReference type="ChEBI" id="CHEBI:15378"/>
        <dbReference type="ChEBI" id="CHEBI:15379"/>
        <dbReference type="ChEBI" id="CHEBI:29033"/>
        <dbReference type="ChEBI" id="CHEBI:29034"/>
        <dbReference type="EC" id="7.1.1.9"/>
    </reaction>
</comment>
<dbReference type="GO" id="GO:0016020">
    <property type="term" value="C:membrane"/>
    <property type="evidence" value="ECO:0007669"/>
    <property type="project" value="UniProtKB-SubCell"/>
</dbReference>
<name>A0A5B8SSB2_9GAMM</name>
<comment type="subcellular location">
    <subcellularLocation>
        <location evidence="1">Membrane</location>
        <topology evidence="1">Multi-pass membrane protein</topology>
    </subcellularLocation>
</comment>
<feature type="transmembrane region" description="Helical" evidence="19">
    <location>
        <begin position="31"/>
        <end position="56"/>
    </location>
</feature>
<evidence type="ECO:0000256" key="2">
    <source>
        <dbReference type="ARBA" id="ARBA00007866"/>
    </source>
</evidence>
<comment type="function">
    <text evidence="15">Subunits I and II form the functional core of the enzyme complex. Electrons originating in cytochrome c are transferred via heme a and Cu(A) to the binuclear center formed by heme a3 and Cu(B).</text>
</comment>
<evidence type="ECO:0000256" key="10">
    <source>
        <dbReference type="ARBA" id="ARBA00022982"/>
    </source>
</evidence>
<feature type="domain" description="Cytochrome oxidase subunit II copper A binding" evidence="20">
    <location>
        <begin position="109"/>
        <end position="220"/>
    </location>
</feature>
<evidence type="ECO:0000256" key="9">
    <source>
        <dbReference type="ARBA" id="ARBA00022967"/>
    </source>
</evidence>
<keyword evidence="9" id="KW-1278">Translocase</keyword>
<dbReference type="InterPro" id="IPR009056">
    <property type="entry name" value="Cyt_c-like_dom"/>
</dbReference>
<evidence type="ECO:0000256" key="4">
    <source>
        <dbReference type="ARBA" id="ARBA00022448"/>
    </source>
</evidence>
<comment type="similarity">
    <text evidence="2">Belongs to the cytochrome c oxidase subunit 2 family.</text>
</comment>
<accession>A0A5B8SSB2</accession>
<dbReference type="GO" id="GO:0004129">
    <property type="term" value="F:cytochrome-c oxidase activity"/>
    <property type="evidence" value="ECO:0007669"/>
    <property type="project" value="UniProtKB-EC"/>
</dbReference>
<keyword evidence="11 19" id="KW-1133">Transmembrane helix</keyword>
<dbReference type="InterPro" id="IPR045187">
    <property type="entry name" value="CcO_II"/>
</dbReference>
<keyword evidence="23" id="KW-1185">Reference proteome</keyword>
<keyword evidence="6" id="KW-0679">Respiratory chain</keyword>
<dbReference type="PANTHER" id="PTHR22888">
    <property type="entry name" value="CYTOCHROME C OXIDASE, SUBUNIT II"/>
    <property type="match status" value="1"/>
</dbReference>
<dbReference type="KEGG" id="paur:FGL86_11070"/>
<dbReference type="GO" id="GO:0005507">
    <property type="term" value="F:copper ion binding"/>
    <property type="evidence" value="ECO:0007669"/>
    <property type="project" value="InterPro"/>
</dbReference>
<dbReference type="GO" id="GO:0042773">
    <property type="term" value="P:ATP synthesis coupled electron transport"/>
    <property type="evidence" value="ECO:0007669"/>
    <property type="project" value="TreeGrafter"/>
</dbReference>
<dbReference type="EC" id="7.1.1.9" evidence="3"/>
<dbReference type="PANTHER" id="PTHR22888:SF9">
    <property type="entry name" value="CYTOCHROME C OXIDASE SUBUNIT 2"/>
    <property type="match status" value="1"/>
</dbReference>
<dbReference type="NCBIfam" id="TIGR02866">
    <property type="entry name" value="CoxB"/>
    <property type="match status" value="1"/>
</dbReference>
<dbReference type="CDD" id="cd13915">
    <property type="entry name" value="CuRO_HCO_II_like_2"/>
    <property type="match status" value="1"/>
</dbReference>
<dbReference type="InterPro" id="IPR014222">
    <property type="entry name" value="Cyt_c_oxidase_su2"/>
</dbReference>
<dbReference type="InterPro" id="IPR008972">
    <property type="entry name" value="Cupredoxin"/>
</dbReference>
<evidence type="ECO:0000256" key="19">
    <source>
        <dbReference type="SAM" id="Phobius"/>
    </source>
</evidence>
<sequence>MSAEHGYLPDIQEGLKFFPEQASSYAGELDLFFIGLVVVCGFMTLLVFGLIVFFSYRYHADRQKPRGKLPSAKSSHRIELSVLGAMFVIFMGIFAWSTHLYLNIYRGPEAAMTINVVGKQWMWKVQHPEGVREINTLHVPVGETVELRLTSEDVIHSFYVPDFRVKHDAVPGTYRKVWFEATKPGEYRLFCAEYCGSYHSRMRGKIVAMQPADYERWLGDQGEQVAPEVQGASLFRSYGCSGCHLGKSDVRAPSLAGVYGRPVPLASGGTVMADEAYLRDSILQPQKHVVAGFAPIMPSYSGQISEGEILQIIAYLKSLQPEDQALNPAAMTQGDAP</sequence>
<dbReference type="Gene3D" id="1.10.287.90">
    <property type="match status" value="1"/>
</dbReference>
<dbReference type="Pfam" id="PF00034">
    <property type="entry name" value="Cytochrom_C"/>
    <property type="match status" value="1"/>
</dbReference>
<gene>
    <name evidence="22" type="primary">coxB</name>
    <name evidence="22" type="ORF">FGL86_11070</name>
</gene>
<evidence type="ECO:0000259" key="21">
    <source>
        <dbReference type="PROSITE" id="PS51007"/>
    </source>
</evidence>
<evidence type="ECO:0000313" key="23">
    <source>
        <dbReference type="Proteomes" id="UP000321272"/>
    </source>
</evidence>
<evidence type="ECO:0000256" key="11">
    <source>
        <dbReference type="ARBA" id="ARBA00022989"/>
    </source>
</evidence>
<keyword evidence="7 19" id="KW-0812">Transmembrane</keyword>
<keyword evidence="8 18" id="KW-0479">Metal-binding</keyword>
<evidence type="ECO:0000259" key="20">
    <source>
        <dbReference type="PROSITE" id="PS50857"/>
    </source>
</evidence>
<dbReference type="SUPFAM" id="SSF81464">
    <property type="entry name" value="Cytochrome c oxidase subunit II-like, transmembrane region"/>
    <property type="match status" value="1"/>
</dbReference>
<reference evidence="22 23" key="1">
    <citation type="submission" date="2019-06" db="EMBL/GenBank/DDBJ databases">
        <title>Genome analyses of bacteria isolated from kimchi.</title>
        <authorList>
            <person name="Lee S."/>
            <person name="Ahn S."/>
            <person name="Roh S."/>
        </authorList>
    </citation>
    <scope>NUCLEOTIDE SEQUENCE [LARGE SCALE GENOMIC DNA]</scope>
    <source>
        <strain evidence="22 23">CBA4606</strain>
    </source>
</reference>
<evidence type="ECO:0000256" key="17">
    <source>
        <dbReference type="ARBA" id="ARBA00047816"/>
    </source>
</evidence>
<dbReference type="OrthoDB" id="9781261at2"/>
<keyword evidence="13" id="KW-0186">Copper</keyword>
<dbReference type="PROSITE" id="PS00078">
    <property type="entry name" value="COX2"/>
    <property type="match status" value="1"/>
</dbReference>
<evidence type="ECO:0000256" key="8">
    <source>
        <dbReference type="ARBA" id="ARBA00022723"/>
    </source>
</evidence>
<keyword evidence="4" id="KW-0813">Transport</keyword>
<dbReference type="Gene3D" id="2.60.40.420">
    <property type="entry name" value="Cupredoxins - blue copper proteins"/>
    <property type="match status" value="1"/>
</dbReference>
<dbReference type="InterPro" id="IPR036909">
    <property type="entry name" value="Cyt_c-like_dom_sf"/>
</dbReference>
<dbReference type="GO" id="GO:0020037">
    <property type="term" value="F:heme binding"/>
    <property type="evidence" value="ECO:0007669"/>
    <property type="project" value="InterPro"/>
</dbReference>
<evidence type="ECO:0000256" key="6">
    <source>
        <dbReference type="ARBA" id="ARBA00022660"/>
    </source>
</evidence>
<evidence type="ECO:0000256" key="7">
    <source>
        <dbReference type="ARBA" id="ARBA00022692"/>
    </source>
</evidence>
<keyword evidence="10" id="KW-0249">Electron transport</keyword>
<keyword evidence="22" id="KW-0560">Oxidoreductase</keyword>